<protein>
    <submittedName>
        <fullName evidence="9">Drug/metabolite transporter (DMT)-like permease</fullName>
    </submittedName>
</protein>
<evidence type="ECO:0000256" key="3">
    <source>
        <dbReference type="ARBA" id="ARBA00022475"/>
    </source>
</evidence>
<feature type="transmembrane region" description="Helical" evidence="7">
    <location>
        <begin position="42"/>
        <end position="61"/>
    </location>
</feature>
<proteinExistence type="inferred from homology"/>
<dbReference type="AlphaFoldDB" id="A0A7W7G632"/>
<dbReference type="PANTHER" id="PTHR42920:SF5">
    <property type="entry name" value="EAMA DOMAIN-CONTAINING PROTEIN"/>
    <property type="match status" value="1"/>
</dbReference>
<reference evidence="9 10" key="1">
    <citation type="submission" date="2020-08" db="EMBL/GenBank/DDBJ databases">
        <title>Sequencing the genomes of 1000 actinobacteria strains.</title>
        <authorList>
            <person name="Klenk H.-P."/>
        </authorList>
    </citation>
    <scope>NUCLEOTIDE SEQUENCE [LARGE SCALE GENOMIC DNA]</scope>
    <source>
        <strain evidence="9 10">DSM 45784</strain>
    </source>
</reference>
<dbReference type="GO" id="GO:0005886">
    <property type="term" value="C:plasma membrane"/>
    <property type="evidence" value="ECO:0007669"/>
    <property type="project" value="UniProtKB-SubCell"/>
</dbReference>
<evidence type="ECO:0000256" key="4">
    <source>
        <dbReference type="ARBA" id="ARBA00022692"/>
    </source>
</evidence>
<feature type="transmembrane region" description="Helical" evidence="7">
    <location>
        <begin position="16"/>
        <end position="36"/>
    </location>
</feature>
<gene>
    <name evidence="9" type="ORF">BJ982_000672</name>
</gene>
<evidence type="ECO:0000259" key="8">
    <source>
        <dbReference type="Pfam" id="PF00892"/>
    </source>
</evidence>
<dbReference type="PANTHER" id="PTHR42920">
    <property type="entry name" value="OS03G0707200 PROTEIN-RELATED"/>
    <property type="match status" value="1"/>
</dbReference>
<accession>A0A7W7G632</accession>
<evidence type="ECO:0000256" key="7">
    <source>
        <dbReference type="SAM" id="Phobius"/>
    </source>
</evidence>
<evidence type="ECO:0000256" key="5">
    <source>
        <dbReference type="ARBA" id="ARBA00022989"/>
    </source>
</evidence>
<comment type="subcellular location">
    <subcellularLocation>
        <location evidence="1">Cell membrane</location>
        <topology evidence="1">Multi-pass membrane protein</topology>
    </subcellularLocation>
</comment>
<evidence type="ECO:0000313" key="9">
    <source>
        <dbReference type="EMBL" id="MBB4699128.1"/>
    </source>
</evidence>
<dbReference type="InterPro" id="IPR051258">
    <property type="entry name" value="Diverse_Substrate_Transporter"/>
</dbReference>
<organism evidence="9 10">
    <name type="scientific">Sphaerisporangium siamense</name>
    <dbReference type="NCBI Taxonomy" id="795645"/>
    <lineage>
        <taxon>Bacteria</taxon>
        <taxon>Bacillati</taxon>
        <taxon>Actinomycetota</taxon>
        <taxon>Actinomycetes</taxon>
        <taxon>Streptosporangiales</taxon>
        <taxon>Streptosporangiaceae</taxon>
        <taxon>Sphaerisporangium</taxon>
    </lineage>
</organism>
<feature type="transmembrane region" description="Helical" evidence="7">
    <location>
        <begin position="186"/>
        <end position="204"/>
    </location>
</feature>
<feature type="transmembrane region" description="Helical" evidence="7">
    <location>
        <begin position="130"/>
        <end position="152"/>
    </location>
</feature>
<dbReference type="InterPro" id="IPR000620">
    <property type="entry name" value="EamA_dom"/>
</dbReference>
<name>A0A7W7G632_9ACTN</name>
<comment type="caution">
    <text evidence="9">The sequence shown here is derived from an EMBL/GenBank/DDBJ whole genome shotgun (WGS) entry which is preliminary data.</text>
</comment>
<evidence type="ECO:0000256" key="6">
    <source>
        <dbReference type="ARBA" id="ARBA00023136"/>
    </source>
</evidence>
<keyword evidence="5 7" id="KW-1133">Transmembrane helix</keyword>
<feature type="transmembrane region" description="Helical" evidence="7">
    <location>
        <begin position="216"/>
        <end position="235"/>
    </location>
</feature>
<dbReference type="Pfam" id="PF00892">
    <property type="entry name" value="EamA"/>
    <property type="match status" value="2"/>
</dbReference>
<keyword evidence="6 7" id="KW-0472">Membrane</keyword>
<dbReference type="Proteomes" id="UP000542210">
    <property type="component" value="Unassembled WGS sequence"/>
</dbReference>
<feature type="transmembrane region" description="Helical" evidence="7">
    <location>
        <begin position="158"/>
        <end position="174"/>
    </location>
</feature>
<feature type="transmembrane region" description="Helical" evidence="7">
    <location>
        <begin position="247"/>
        <end position="267"/>
    </location>
</feature>
<dbReference type="RefSeq" id="WP_184876440.1">
    <property type="nucleotide sequence ID" value="NZ_BOOV01000022.1"/>
</dbReference>
<keyword evidence="3" id="KW-1003">Cell membrane</keyword>
<keyword evidence="10" id="KW-1185">Reference proteome</keyword>
<feature type="transmembrane region" description="Helical" evidence="7">
    <location>
        <begin position="273"/>
        <end position="294"/>
    </location>
</feature>
<feature type="transmembrane region" description="Helical" evidence="7">
    <location>
        <begin position="73"/>
        <end position="92"/>
    </location>
</feature>
<comment type="similarity">
    <text evidence="2">Belongs to the EamA transporter family.</text>
</comment>
<feature type="transmembrane region" description="Helical" evidence="7">
    <location>
        <begin position="104"/>
        <end position="123"/>
    </location>
</feature>
<feature type="domain" description="EamA" evidence="8">
    <location>
        <begin position="18"/>
        <end position="146"/>
    </location>
</feature>
<evidence type="ECO:0000256" key="1">
    <source>
        <dbReference type="ARBA" id="ARBA00004651"/>
    </source>
</evidence>
<keyword evidence="4 7" id="KW-0812">Transmembrane</keyword>
<evidence type="ECO:0000256" key="2">
    <source>
        <dbReference type="ARBA" id="ARBA00007362"/>
    </source>
</evidence>
<dbReference type="InterPro" id="IPR037185">
    <property type="entry name" value="EmrE-like"/>
</dbReference>
<feature type="domain" description="EamA" evidence="8">
    <location>
        <begin position="155"/>
        <end position="287"/>
    </location>
</feature>
<dbReference type="EMBL" id="JACHND010000001">
    <property type="protein sequence ID" value="MBB4699128.1"/>
    <property type="molecule type" value="Genomic_DNA"/>
</dbReference>
<dbReference type="SUPFAM" id="SSF103481">
    <property type="entry name" value="Multidrug resistance efflux transporter EmrE"/>
    <property type="match status" value="2"/>
</dbReference>
<sequence>MSIVADRSAEAGNRRVAELGLVGVAVCFGFTFTMIQDAIRDIPPWTFIAFRFLLAAAVLLVPYGARLRRLPAAGWRAGLVLGLLLTAGYAFQTIGLGHTTVSNAGFITGLYVVLTPILAWLILRQAISAWVWGCIVLAAFGLFLLSGFGGAWHPLGDALTMLCSLAFAAHIIATDRVIRRFPVGPLVTVQLGVVGIVALGASAITGDLTPPANADVWWAIVFTAVVASAIAYFIQSYAQRRTSPVRASLILATEPAFAGVFGFWLAGDRPTPLGWTGAALMLLAVLLAEAQSLFKTPRTRQNSRDREVVPQDRP</sequence>
<evidence type="ECO:0000313" key="10">
    <source>
        <dbReference type="Proteomes" id="UP000542210"/>
    </source>
</evidence>